<dbReference type="EMBL" id="CP034687">
    <property type="protein sequence ID" value="AZS86507.1"/>
    <property type="molecule type" value="Genomic_DNA"/>
</dbReference>
<dbReference type="GO" id="GO:0003677">
    <property type="term" value="F:DNA binding"/>
    <property type="evidence" value="ECO:0007669"/>
    <property type="project" value="InterPro"/>
</dbReference>
<name>A0A3Q9KUS2_STRGD</name>
<dbReference type="Proteomes" id="UP000501753">
    <property type="component" value="Chromosome"/>
</dbReference>
<keyword evidence="4" id="KW-1185">Reference proteome</keyword>
<dbReference type="OrthoDB" id="4509586at2"/>
<dbReference type="Gene3D" id="1.10.260.40">
    <property type="entry name" value="lambda repressor-like DNA-binding domains"/>
    <property type="match status" value="1"/>
</dbReference>
<protein>
    <submittedName>
        <fullName evidence="1 2">Transcriptional regulator</fullName>
    </submittedName>
</protein>
<dbReference type="CDD" id="cd00093">
    <property type="entry name" value="HTH_XRE"/>
    <property type="match status" value="1"/>
</dbReference>
<dbReference type="SUPFAM" id="SSF47413">
    <property type="entry name" value="lambda repressor-like DNA-binding domains"/>
    <property type="match status" value="1"/>
</dbReference>
<dbReference type="Proteomes" id="UP000271291">
    <property type="component" value="Chromosome"/>
</dbReference>
<organism evidence="1 3">
    <name type="scientific">Streptomyces griseoviridis</name>
    <dbReference type="NCBI Taxonomy" id="45398"/>
    <lineage>
        <taxon>Bacteria</taxon>
        <taxon>Bacillati</taxon>
        <taxon>Actinomycetota</taxon>
        <taxon>Actinomycetes</taxon>
        <taxon>Kitasatosporales</taxon>
        <taxon>Streptomycetaceae</taxon>
        <taxon>Streptomyces</taxon>
    </lineage>
</organism>
<evidence type="ECO:0000313" key="1">
    <source>
        <dbReference type="EMBL" id="AZS86507.1"/>
    </source>
</evidence>
<proteinExistence type="predicted"/>
<reference evidence="2 4" key="1">
    <citation type="submission" date="2018-04" db="EMBL/GenBank/DDBJ databases">
        <title>Complete genome sequences of Streptomyces griseoviridis K61 and characterization of antagonistic properties of biological control agents.</title>
        <authorList>
            <person name="Mariita R.M."/>
            <person name="Sello J.K."/>
        </authorList>
    </citation>
    <scope>NUCLEOTIDE SEQUENCE [LARGE SCALE GENOMIC DNA]</scope>
    <source>
        <strain evidence="2 4">K61</strain>
    </source>
</reference>
<gene>
    <name evidence="2" type="ORF">DDJ31_17960</name>
    <name evidence="1" type="ORF">ELQ87_21310</name>
</gene>
<dbReference type="AlphaFoldDB" id="A0A3Q9KUS2"/>
<evidence type="ECO:0000313" key="4">
    <source>
        <dbReference type="Proteomes" id="UP000501753"/>
    </source>
</evidence>
<evidence type="ECO:0000313" key="3">
    <source>
        <dbReference type="Proteomes" id="UP000271291"/>
    </source>
</evidence>
<dbReference type="Pfam" id="PF13560">
    <property type="entry name" value="HTH_31"/>
    <property type="match status" value="1"/>
</dbReference>
<accession>A0A3Q9KUS2</accession>
<sequence length="366" mass="40623">MARITDARGQAPGCTIVGFVLRAARESTRHTQASMAEALGIDLTTWQGWETGRRPLAHVKVGTLADLRHRLLAMDADPHVLRLLDPALDADRVISSTIRPGAVARHPLADWVHTRDTADMIAWALDGTVPPGLAHRSPPRRRGPAAPAPLLPVPDRGAFFSRLREMADSAVRTGEGGLLLHRQALYLCSYERTPEAIAWTGHALHVRRDLITVRGWSPHWATARSTAVALSRLGDTQPLVDFIDRAMAGDDDAEAANLTYWAHWLGASREPQANDAFMRRRPTSWEPVCLLRGFSAGLRQAPAYVDLYAHSLWALLTSHRWLPLADSALTDELRSHIVHLLDHDTVSPRSRRELTALHYLLRETRA</sequence>
<evidence type="ECO:0000313" key="2">
    <source>
        <dbReference type="EMBL" id="QCN86628.1"/>
    </source>
</evidence>
<dbReference type="InterPro" id="IPR001387">
    <property type="entry name" value="Cro/C1-type_HTH"/>
</dbReference>
<reference evidence="1 3" key="2">
    <citation type="submission" date="2018-12" db="EMBL/GenBank/DDBJ databases">
        <title>Streptomyces griseoviridis F1-27 complete genome.</title>
        <authorList>
            <person name="Mariita R.M."/>
            <person name="Sello J.K."/>
        </authorList>
    </citation>
    <scope>NUCLEOTIDE SEQUENCE [LARGE SCALE GENOMIC DNA]</scope>
    <source>
        <strain evidence="1 3">F1-27</strain>
    </source>
</reference>
<dbReference type="RefSeq" id="WP_127179320.1">
    <property type="nucleotide sequence ID" value="NZ_CP029078.1"/>
</dbReference>
<dbReference type="EMBL" id="CP029078">
    <property type="protein sequence ID" value="QCN86628.1"/>
    <property type="molecule type" value="Genomic_DNA"/>
</dbReference>
<dbReference type="KEGG" id="sgd:ELQ87_21310"/>
<dbReference type="InterPro" id="IPR010982">
    <property type="entry name" value="Lambda_DNA-bd_dom_sf"/>
</dbReference>